<keyword evidence="2 3" id="KW-0812">Transmembrane</keyword>
<evidence type="ECO:0000313" key="3">
    <source>
        <dbReference type="EMBL" id="EAR91644.2"/>
    </source>
</evidence>
<feature type="coiled-coil region" evidence="1">
    <location>
        <begin position="291"/>
        <end position="321"/>
    </location>
</feature>
<reference evidence="4" key="1">
    <citation type="journal article" date="2006" name="PLoS Biol.">
        <title>Macronuclear genome sequence of the ciliate Tetrahymena thermophila, a model eukaryote.</title>
        <authorList>
            <person name="Eisen J.A."/>
            <person name="Coyne R.S."/>
            <person name="Wu M."/>
            <person name="Wu D."/>
            <person name="Thiagarajan M."/>
            <person name="Wortman J.R."/>
            <person name="Badger J.H."/>
            <person name="Ren Q."/>
            <person name="Amedeo P."/>
            <person name="Jones K.M."/>
            <person name="Tallon L.J."/>
            <person name="Delcher A.L."/>
            <person name="Salzberg S.L."/>
            <person name="Silva J.C."/>
            <person name="Haas B.J."/>
            <person name="Majoros W.H."/>
            <person name="Farzad M."/>
            <person name="Carlton J.M."/>
            <person name="Smith R.K. Jr."/>
            <person name="Garg J."/>
            <person name="Pearlman R.E."/>
            <person name="Karrer K.M."/>
            <person name="Sun L."/>
            <person name="Manning G."/>
            <person name="Elde N.C."/>
            <person name="Turkewitz A.P."/>
            <person name="Asai D.J."/>
            <person name="Wilkes D.E."/>
            <person name="Wang Y."/>
            <person name="Cai H."/>
            <person name="Collins K."/>
            <person name="Stewart B.A."/>
            <person name="Lee S.R."/>
            <person name="Wilamowska K."/>
            <person name="Weinberg Z."/>
            <person name="Ruzzo W.L."/>
            <person name="Wloga D."/>
            <person name="Gaertig J."/>
            <person name="Frankel J."/>
            <person name="Tsao C.-C."/>
            <person name="Gorovsky M.A."/>
            <person name="Keeling P.J."/>
            <person name="Waller R.F."/>
            <person name="Patron N.J."/>
            <person name="Cherry J.M."/>
            <person name="Stover N.A."/>
            <person name="Krieger C.J."/>
            <person name="del Toro C."/>
            <person name="Ryder H.F."/>
            <person name="Williamson S.C."/>
            <person name="Barbeau R.A."/>
            <person name="Hamilton E.P."/>
            <person name="Orias E."/>
        </authorList>
    </citation>
    <scope>NUCLEOTIDE SEQUENCE [LARGE SCALE GENOMIC DNA]</scope>
    <source>
        <strain evidence="4">SB210</strain>
    </source>
</reference>
<keyword evidence="2" id="KW-0472">Membrane</keyword>
<dbReference type="EMBL" id="GG662770">
    <property type="protein sequence ID" value="EAR91644.2"/>
    <property type="molecule type" value="Genomic_DNA"/>
</dbReference>
<dbReference type="OrthoDB" id="297066at2759"/>
<organism evidence="3 4">
    <name type="scientific">Tetrahymena thermophila (strain SB210)</name>
    <dbReference type="NCBI Taxonomy" id="312017"/>
    <lineage>
        <taxon>Eukaryota</taxon>
        <taxon>Sar</taxon>
        <taxon>Alveolata</taxon>
        <taxon>Ciliophora</taxon>
        <taxon>Intramacronucleata</taxon>
        <taxon>Oligohymenophorea</taxon>
        <taxon>Hymenostomatida</taxon>
        <taxon>Tetrahymenina</taxon>
        <taxon>Tetrahymenidae</taxon>
        <taxon>Tetrahymena</taxon>
    </lineage>
</organism>
<feature type="transmembrane region" description="Helical" evidence="2">
    <location>
        <begin position="43"/>
        <end position="61"/>
    </location>
</feature>
<keyword evidence="2" id="KW-1133">Transmembrane helix</keyword>
<dbReference type="HOGENOM" id="CLU_014971_0_0_1"/>
<gene>
    <name evidence="3" type="ORF">TTHERM_00393130</name>
</gene>
<keyword evidence="4" id="KW-1185">Reference proteome</keyword>
<proteinExistence type="predicted"/>
<name>Q233D6_TETTS</name>
<evidence type="ECO:0000256" key="2">
    <source>
        <dbReference type="SAM" id="Phobius"/>
    </source>
</evidence>
<sequence>MMFIFAGSQYIFHFILSIGSNFVLNSAVIFIQNISYSAVFYPGQLNSFHGLLFFSVCFLTWMKYKNEKYQRDLFLLQENEKEVNQFVRDVLPASVFIVKYDSTKDLIEKKLINRTAQQEYNIKDDSLLIQFLRSTIIQKDSQQKQQTSLQLTRASFKAFSPTKNTFMASQIQVSDTLERFIYYKFRDMIQQNKSKQDDKIQQITKQVDVSQLNDESKQFEKKIYQNSIKEQSTNSINSNQKLGYFNNFTKQMSKQQSPLQSFENCSREIFNFQSKFNKKNISLSKSPLQKQDINSKQIQENEQQQEQLEEEKYKVEEFNATIIKNNVKINVLVKIVFYYLSYPVCSICIDEDLKKQMVFNNKQSKIKENIYLQHFTKMSQKFQKILKTENFQLNQSYSLLYLNQLRNIQDFVQLKLYNKIKINYNLFQLSALVKYIQNVFQPIYSALNIEFSVNISCQQNLENQLLQVFLSKKEDIIRSQNDTIQENLVFFPKNVLLSEIEQSKLNNSEFYDKCELYQNFDNNQENIEVINDQQRVCQMIINLLENSLDYLIKKNLTQKYVKLLIKIIKGKDENSNLIEFKVINNAELNYSKQEIFLVQESLKVEREIKNNYFMQNSQSCLQPTQIGLKLNQKILEKTSPYNFMNIDCDDDKIGFSFYIFQNCNILQQDYKQDFQNKLFEEIRGKSQTQNESQPIKIENQSIKIEEILKQIYQQQIGKDILKISKNMYCEKEENQKKNLMQSNEEQIYNQTIEIDPIFVKNEFEIDQLDERVDQNDFQIKEFNSKNVESLNKQNKENQ</sequence>
<dbReference type="InParanoid" id="Q233D6"/>
<dbReference type="AlphaFoldDB" id="Q233D6"/>
<evidence type="ECO:0000313" key="4">
    <source>
        <dbReference type="Proteomes" id="UP000009168"/>
    </source>
</evidence>
<dbReference type="Proteomes" id="UP000009168">
    <property type="component" value="Unassembled WGS sequence"/>
</dbReference>
<protein>
    <submittedName>
        <fullName evidence="3">Transmembrane protein, putative</fullName>
    </submittedName>
</protein>
<dbReference type="GeneID" id="7822748"/>
<keyword evidence="1" id="KW-0175">Coiled coil</keyword>
<accession>Q233D6</accession>
<feature type="transmembrane region" description="Helical" evidence="2">
    <location>
        <begin position="12"/>
        <end position="31"/>
    </location>
</feature>
<dbReference type="KEGG" id="tet:TTHERM_00393130"/>
<dbReference type="RefSeq" id="XP_001011889.2">
    <property type="nucleotide sequence ID" value="XM_001011889.2"/>
</dbReference>
<evidence type="ECO:0000256" key="1">
    <source>
        <dbReference type="SAM" id="Coils"/>
    </source>
</evidence>